<keyword evidence="1" id="KW-0732">Signal</keyword>
<feature type="signal peptide" evidence="1">
    <location>
        <begin position="1"/>
        <end position="17"/>
    </location>
</feature>
<accession>A0A1E5VNC1</accession>
<dbReference type="PANTHER" id="PTHR35547">
    <property type="entry name" value="OS06G0249350 PROTEIN-RELATED"/>
    <property type="match status" value="1"/>
</dbReference>
<name>A0A1E5VNC1_9POAL</name>
<comment type="caution">
    <text evidence="2">The sequence shown here is derived from an EMBL/GenBank/DDBJ whole genome shotgun (WGS) entry which is preliminary data.</text>
</comment>
<feature type="chain" id="PRO_5009188366" evidence="1">
    <location>
        <begin position="18"/>
        <end position="69"/>
    </location>
</feature>
<reference evidence="2 3" key="1">
    <citation type="submission" date="2016-09" db="EMBL/GenBank/DDBJ databases">
        <title>The draft genome of Dichanthelium oligosanthes: A C3 panicoid grass species.</title>
        <authorList>
            <person name="Studer A.J."/>
            <person name="Schnable J.C."/>
            <person name="Brutnell T.P."/>
        </authorList>
    </citation>
    <scope>NUCLEOTIDE SEQUENCE [LARGE SCALE GENOMIC DNA]</scope>
    <source>
        <strain evidence="3">cv. Kellogg 1175</strain>
        <tissue evidence="2">Leaf</tissue>
    </source>
</reference>
<feature type="non-terminal residue" evidence="2">
    <location>
        <position position="1"/>
    </location>
</feature>
<protein>
    <submittedName>
        <fullName evidence="2">Uncharacterized protein</fullName>
    </submittedName>
</protein>
<proteinExistence type="predicted"/>
<dbReference type="AlphaFoldDB" id="A0A1E5VNC1"/>
<sequence length="69" mass="7208">LPLIMVVLMLLATSGSARRLEGDTWIGNGASGDHPIVQFVKHLYLQQLPGGASASCGTSSQNNPPCHHG</sequence>
<organism evidence="2 3">
    <name type="scientific">Dichanthelium oligosanthes</name>
    <dbReference type="NCBI Taxonomy" id="888268"/>
    <lineage>
        <taxon>Eukaryota</taxon>
        <taxon>Viridiplantae</taxon>
        <taxon>Streptophyta</taxon>
        <taxon>Embryophyta</taxon>
        <taxon>Tracheophyta</taxon>
        <taxon>Spermatophyta</taxon>
        <taxon>Magnoliopsida</taxon>
        <taxon>Liliopsida</taxon>
        <taxon>Poales</taxon>
        <taxon>Poaceae</taxon>
        <taxon>PACMAD clade</taxon>
        <taxon>Panicoideae</taxon>
        <taxon>Panicodae</taxon>
        <taxon>Paniceae</taxon>
        <taxon>Dichantheliinae</taxon>
        <taxon>Dichanthelium</taxon>
    </lineage>
</organism>
<dbReference type="PANTHER" id="PTHR35547:SF6">
    <property type="match status" value="1"/>
</dbReference>
<dbReference type="OrthoDB" id="684886at2759"/>
<evidence type="ECO:0000313" key="2">
    <source>
        <dbReference type="EMBL" id="OEL26633.1"/>
    </source>
</evidence>
<dbReference type="Proteomes" id="UP000095767">
    <property type="component" value="Unassembled WGS sequence"/>
</dbReference>
<keyword evidence="3" id="KW-1185">Reference proteome</keyword>
<gene>
    <name evidence="2" type="ORF">BAE44_0012348</name>
</gene>
<dbReference type="EMBL" id="LWDX02034182">
    <property type="protein sequence ID" value="OEL26633.1"/>
    <property type="molecule type" value="Genomic_DNA"/>
</dbReference>
<evidence type="ECO:0000313" key="3">
    <source>
        <dbReference type="Proteomes" id="UP000095767"/>
    </source>
</evidence>
<evidence type="ECO:0000256" key="1">
    <source>
        <dbReference type="SAM" id="SignalP"/>
    </source>
</evidence>